<dbReference type="SMART" id="SM01266">
    <property type="entry name" value="Mac"/>
    <property type="match status" value="1"/>
</dbReference>
<evidence type="ECO:0000256" key="3">
    <source>
        <dbReference type="ARBA" id="ARBA00022679"/>
    </source>
</evidence>
<dbReference type="AlphaFoldDB" id="A0A948WY58"/>
<protein>
    <recommendedName>
        <fullName evidence="7">Acetyltransferase</fullName>
        <ecNumber evidence="7">2.3.1.-</ecNumber>
    </recommendedName>
</protein>
<dbReference type="InterPro" id="IPR024688">
    <property type="entry name" value="Mac_dom"/>
</dbReference>
<comment type="caution">
    <text evidence="9">The sequence shown here is derived from an EMBL/GenBank/DDBJ whole genome shotgun (WGS) entry which is preliminary data.</text>
</comment>
<comment type="similarity">
    <text evidence="1 7">Belongs to the transferase hexapeptide repeat family.</text>
</comment>
<dbReference type="FunFam" id="2.160.10.10:FF:000025">
    <property type="entry name" value="Hexapeptide-repeat containing-acetyltransferase"/>
    <property type="match status" value="1"/>
</dbReference>
<evidence type="ECO:0000313" key="10">
    <source>
        <dbReference type="Proteomes" id="UP000733611"/>
    </source>
</evidence>
<dbReference type="Pfam" id="PF00132">
    <property type="entry name" value="Hexapep"/>
    <property type="match status" value="1"/>
</dbReference>
<dbReference type="InterPro" id="IPR001451">
    <property type="entry name" value="Hexapep"/>
</dbReference>
<evidence type="ECO:0000256" key="7">
    <source>
        <dbReference type="RuleBase" id="RU367021"/>
    </source>
</evidence>
<evidence type="ECO:0000313" key="9">
    <source>
        <dbReference type="EMBL" id="MBU3843358.1"/>
    </source>
</evidence>
<organism evidence="9 10">
    <name type="scientific">Candidatus Anaerobiospirillum pullicola</name>
    <dbReference type="NCBI Taxonomy" id="2838451"/>
    <lineage>
        <taxon>Bacteria</taxon>
        <taxon>Pseudomonadati</taxon>
        <taxon>Pseudomonadota</taxon>
        <taxon>Gammaproteobacteria</taxon>
        <taxon>Aeromonadales</taxon>
        <taxon>Succinivibrionaceae</taxon>
        <taxon>Anaerobiospirillum</taxon>
    </lineage>
</organism>
<keyword evidence="3 7" id="KW-0808">Transferase</keyword>
<keyword evidence="5 7" id="KW-0012">Acyltransferase</keyword>
<accession>A0A948WY58</accession>
<name>A0A948WY58_9GAMM</name>
<dbReference type="InterPro" id="IPR039369">
    <property type="entry name" value="LacA-like"/>
</dbReference>
<evidence type="ECO:0000256" key="1">
    <source>
        <dbReference type="ARBA" id="ARBA00007274"/>
    </source>
</evidence>
<gene>
    <name evidence="9" type="ORF">H9847_00575</name>
</gene>
<evidence type="ECO:0000256" key="5">
    <source>
        <dbReference type="ARBA" id="ARBA00023315"/>
    </source>
</evidence>
<evidence type="ECO:0000259" key="8">
    <source>
        <dbReference type="SMART" id="SM01266"/>
    </source>
</evidence>
<sequence length="207" mass="22698">MGKNRELRDAGYLYDGTSGEPELTEDRNRAKDLCFEFNCLTRPSDTKRQQELLDKILGKHGKNTGITAPFYVDYGYQIEVGDNFYANHNLVVLDPAKVRIGNNVFIACNVTLTTAGHPTDAETRNKGIEYAYPITIGDDVWIGANVCVLPGVTIGSNVVIGAGSVVNKDIPSGVVAAGNPCRPIREITEADKYKYLVPPKCCEQQKQ</sequence>
<dbReference type="CDD" id="cd03357">
    <property type="entry name" value="LbH_MAT_GAT"/>
    <property type="match status" value="1"/>
</dbReference>
<dbReference type="EMBL" id="JAHLFE010000013">
    <property type="protein sequence ID" value="MBU3843358.1"/>
    <property type="molecule type" value="Genomic_DNA"/>
</dbReference>
<dbReference type="Gene3D" id="2.160.10.10">
    <property type="entry name" value="Hexapeptide repeat proteins"/>
    <property type="match status" value="1"/>
</dbReference>
<feature type="domain" description="Maltose/galactoside acetyltransferase" evidence="8">
    <location>
        <begin position="5"/>
        <end position="62"/>
    </location>
</feature>
<dbReference type="InterPro" id="IPR018357">
    <property type="entry name" value="Hexapep_transf_CS"/>
</dbReference>
<dbReference type="PANTHER" id="PTHR43017:SF1">
    <property type="entry name" value="ACETYLTRANSFERASE YJL218W-RELATED"/>
    <property type="match status" value="1"/>
</dbReference>
<dbReference type="EC" id="2.3.1.-" evidence="7"/>
<keyword evidence="2" id="KW-0536">Nodulation</keyword>
<evidence type="ECO:0000256" key="4">
    <source>
        <dbReference type="ARBA" id="ARBA00022737"/>
    </source>
</evidence>
<dbReference type="SUPFAM" id="SSF51161">
    <property type="entry name" value="Trimeric LpxA-like enzymes"/>
    <property type="match status" value="1"/>
</dbReference>
<evidence type="ECO:0000256" key="6">
    <source>
        <dbReference type="ARBA" id="ARBA00055587"/>
    </source>
</evidence>
<reference evidence="9" key="2">
    <citation type="submission" date="2021-04" db="EMBL/GenBank/DDBJ databases">
        <authorList>
            <person name="Gilroy R."/>
        </authorList>
    </citation>
    <scope>NUCLEOTIDE SEQUENCE</scope>
    <source>
        <strain evidence="9">378</strain>
    </source>
</reference>
<keyword evidence="4" id="KW-0677">Repeat</keyword>
<dbReference type="InterPro" id="IPR011004">
    <property type="entry name" value="Trimer_LpxA-like_sf"/>
</dbReference>
<dbReference type="PROSITE" id="PS00101">
    <property type="entry name" value="HEXAPEP_TRANSFERASES"/>
    <property type="match status" value="1"/>
</dbReference>
<dbReference type="Proteomes" id="UP000733611">
    <property type="component" value="Unassembled WGS sequence"/>
</dbReference>
<dbReference type="PANTHER" id="PTHR43017">
    <property type="entry name" value="GALACTOSIDE O-ACETYLTRANSFERASE"/>
    <property type="match status" value="1"/>
</dbReference>
<comment type="function">
    <text evidence="6">Acetyltransferase implicated in the O-acetylation of Nod factors.</text>
</comment>
<proteinExistence type="inferred from homology"/>
<dbReference type="Pfam" id="PF12464">
    <property type="entry name" value="Mac"/>
    <property type="match status" value="1"/>
</dbReference>
<reference evidence="9" key="1">
    <citation type="journal article" date="2021" name="PeerJ">
        <title>Extensive microbial diversity within the chicken gut microbiome revealed by metagenomics and culture.</title>
        <authorList>
            <person name="Gilroy R."/>
            <person name="Ravi A."/>
            <person name="Getino M."/>
            <person name="Pursley I."/>
            <person name="Horton D.L."/>
            <person name="Alikhan N.F."/>
            <person name="Baker D."/>
            <person name="Gharbi K."/>
            <person name="Hall N."/>
            <person name="Watson M."/>
            <person name="Adriaenssens E.M."/>
            <person name="Foster-Nyarko E."/>
            <person name="Jarju S."/>
            <person name="Secka A."/>
            <person name="Antonio M."/>
            <person name="Oren A."/>
            <person name="Chaudhuri R.R."/>
            <person name="La Ragione R."/>
            <person name="Hildebrand F."/>
            <person name="Pallen M.J."/>
        </authorList>
    </citation>
    <scope>NUCLEOTIDE SEQUENCE</scope>
    <source>
        <strain evidence="9">378</strain>
    </source>
</reference>
<evidence type="ECO:0000256" key="2">
    <source>
        <dbReference type="ARBA" id="ARBA00022458"/>
    </source>
</evidence>
<dbReference type="GO" id="GO:0008870">
    <property type="term" value="F:galactoside O-acetyltransferase activity"/>
    <property type="evidence" value="ECO:0007669"/>
    <property type="project" value="TreeGrafter"/>
</dbReference>